<dbReference type="OrthoDB" id="295656at2759"/>
<name>A0A0D2KPA0_9CHLO</name>
<keyword evidence="6" id="KW-0736">Signalosome</keyword>
<sequence length="276" mass="30112">MHASESRAPPLRAPTVASQTERSLTPASPTIHPSWRQVSFEEQATVLRENLAEVLEKEEEWSQAAQTLAGIDLDSGVRNVDPAYKLRQNVRIAMLYLEDDDPISAEQFIKKASSLMGAAKDELPGSCQPLLRAVVLERILRRDEVELFGGTLKPHQRALLPDSTTVLDCAVMQHNLLAASKLYNNIYVEELGALLGVTPERAEQVAADMMQEGRLQGSIDQVASLIHFADREEPLVPWDARIKALCCRVNDIVDAFTEHPEASANARAGGGGGVGG</sequence>
<dbReference type="GeneID" id="25727669"/>
<dbReference type="Gene3D" id="1.10.10.10">
    <property type="entry name" value="Winged helix-like DNA-binding domain superfamily/Winged helix DNA-binding domain"/>
    <property type="match status" value="1"/>
</dbReference>
<evidence type="ECO:0000256" key="5">
    <source>
        <dbReference type="ARBA" id="ARBA00022490"/>
    </source>
</evidence>
<accession>A0A0D2KPA0</accession>
<feature type="compositionally biased region" description="Polar residues" evidence="8">
    <location>
        <begin position="16"/>
        <end position="28"/>
    </location>
</feature>
<dbReference type="SMART" id="SM00088">
    <property type="entry name" value="PINT"/>
    <property type="match status" value="1"/>
</dbReference>
<keyword evidence="11" id="KW-1185">Reference proteome</keyword>
<dbReference type="InterPro" id="IPR054559">
    <property type="entry name" value="PSMD12-CSN4-like_N"/>
</dbReference>
<comment type="similarity">
    <text evidence="3">Belongs to the CSN4 family.</text>
</comment>
<reference evidence="10 11" key="1">
    <citation type="journal article" date="2013" name="BMC Genomics">
        <title>Reconstruction of the lipid metabolism for the microalga Monoraphidium neglectum from its genome sequence reveals characteristics suitable for biofuel production.</title>
        <authorList>
            <person name="Bogen C."/>
            <person name="Al-Dilaimi A."/>
            <person name="Albersmeier A."/>
            <person name="Wichmann J."/>
            <person name="Grundmann M."/>
            <person name="Rupp O."/>
            <person name="Lauersen K.J."/>
            <person name="Blifernez-Klassen O."/>
            <person name="Kalinowski J."/>
            <person name="Goesmann A."/>
            <person name="Mussgnug J.H."/>
            <person name="Kruse O."/>
        </authorList>
    </citation>
    <scope>NUCLEOTIDE SEQUENCE [LARGE SCALE GENOMIC DNA]</scope>
    <source>
        <strain evidence="10 11">SAG 48.87</strain>
    </source>
</reference>
<comment type="subcellular location">
    <subcellularLocation>
        <location evidence="2">Cytoplasm</location>
    </subcellularLocation>
    <subcellularLocation>
        <location evidence="1">Nucleus</location>
    </subcellularLocation>
</comment>
<dbReference type="SUPFAM" id="SSF46785">
    <property type="entry name" value="Winged helix' DNA-binding domain"/>
    <property type="match status" value="1"/>
</dbReference>
<evidence type="ECO:0000256" key="6">
    <source>
        <dbReference type="ARBA" id="ARBA00022790"/>
    </source>
</evidence>
<evidence type="ECO:0000313" key="11">
    <source>
        <dbReference type="Proteomes" id="UP000054498"/>
    </source>
</evidence>
<dbReference type="Proteomes" id="UP000054498">
    <property type="component" value="Unassembled WGS sequence"/>
</dbReference>
<dbReference type="PROSITE" id="PS50250">
    <property type="entry name" value="PCI"/>
    <property type="match status" value="1"/>
</dbReference>
<evidence type="ECO:0000259" key="9">
    <source>
        <dbReference type="PROSITE" id="PS50250"/>
    </source>
</evidence>
<dbReference type="RefSeq" id="XP_013896483.1">
    <property type="nucleotide sequence ID" value="XM_014041029.1"/>
</dbReference>
<dbReference type="PANTHER" id="PTHR10855">
    <property type="entry name" value="26S PROTEASOME NON-ATPASE REGULATORY SUBUNIT 12/COP9 SIGNALOSOME COMPLEX SUBUNIT 4"/>
    <property type="match status" value="1"/>
</dbReference>
<dbReference type="Pfam" id="PF22241">
    <property type="entry name" value="PSMD12-CSN4_N"/>
    <property type="match status" value="1"/>
</dbReference>
<dbReference type="AlphaFoldDB" id="A0A0D2KPA0"/>
<dbReference type="STRING" id="145388.A0A0D2KPA0"/>
<dbReference type="InterPro" id="IPR000717">
    <property type="entry name" value="PCI_dom"/>
</dbReference>
<dbReference type="EMBL" id="KK102560">
    <property type="protein sequence ID" value="KIY97463.1"/>
    <property type="molecule type" value="Genomic_DNA"/>
</dbReference>
<evidence type="ECO:0000256" key="1">
    <source>
        <dbReference type="ARBA" id="ARBA00004123"/>
    </source>
</evidence>
<dbReference type="InterPro" id="IPR036390">
    <property type="entry name" value="WH_DNA-bd_sf"/>
</dbReference>
<dbReference type="Pfam" id="PF01399">
    <property type="entry name" value="PCI"/>
    <property type="match status" value="1"/>
</dbReference>
<organism evidence="10 11">
    <name type="scientific">Monoraphidium neglectum</name>
    <dbReference type="NCBI Taxonomy" id="145388"/>
    <lineage>
        <taxon>Eukaryota</taxon>
        <taxon>Viridiplantae</taxon>
        <taxon>Chlorophyta</taxon>
        <taxon>core chlorophytes</taxon>
        <taxon>Chlorophyceae</taxon>
        <taxon>CS clade</taxon>
        <taxon>Sphaeropleales</taxon>
        <taxon>Selenastraceae</taxon>
        <taxon>Monoraphidium</taxon>
    </lineage>
</organism>
<evidence type="ECO:0000256" key="8">
    <source>
        <dbReference type="SAM" id="MobiDB-lite"/>
    </source>
</evidence>
<dbReference type="InterPro" id="IPR036388">
    <property type="entry name" value="WH-like_DNA-bd_sf"/>
</dbReference>
<dbReference type="PANTHER" id="PTHR10855:SF2">
    <property type="entry name" value="COP9 SIGNALOSOME COMPLEX SUBUNIT 4"/>
    <property type="match status" value="1"/>
</dbReference>
<evidence type="ECO:0000256" key="3">
    <source>
        <dbReference type="ARBA" id="ARBA00010417"/>
    </source>
</evidence>
<dbReference type="InterPro" id="IPR040134">
    <property type="entry name" value="PSMD12/CSN4"/>
</dbReference>
<evidence type="ECO:0000313" key="10">
    <source>
        <dbReference type="EMBL" id="KIY97463.1"/>
    </source>
</evidence>
<protein>
    <recommendedName>
        <fullName evidence="4">COP9 signalosome complex subunit 4</fullName>
    </recommendedName>
</protein>
<dbReference type="GO" id="GO:0005829">
    <property type="term" value="C:cytosol"/>
    <property type="evidence" value="ECO:0007669"/>
    <property type="project" value="TreeGrafter"/>
</dbReference>
<keyword evidence="7" id="KW-0539">Nucleus</keyword>
<evidence type="ECO:0000256" key="7">
    <source>
        <dbReference type="ARBA" id="ARBA00023242"/>
    </source>
</evidence>
<feature type="region of interest" description="Disordered" evidence="8">
    <location>
        <begin position="1"/>
        <end position="32"/>
    </location>
</feature>
<dbReference type="GO" id="GO:0008180">
    <property type="term" value="C:COP9 signalosome"/>
    <property type="evidence" value="ECO:0007669"/>
    <property type="project" value="UniProtKB-KW"/>
</dbReference>
<feature type="domain" description="PCI" evidence="9">
    <location>
        <begin position="40"/>
        <end position="233"/>
    </location>
</feature>
<keyword evidence="5" id="KW-0963">Cytoplasm</keyword>
<evidence type="ECO:0000256" key="2">
    <source>
        <dbReference type="ARBA" id="ARBA00004496"/>
    </source>
</evidence>
<dbReference type="KEGG" id="mng:MNEG_10500"/>
<evidence type="ECO:0000256" key="4">
    <source>
        <dbReference type="ARBA" id="ARBA00014881"/>
    </source>
</evidence>
<proteinExistence type="inferred from homology"/>
<gene>
    <name evidence="10" type="ORF">MNEG_10500</name>
</gene>